<dbReference type="VEuPathDB" id="TrichDB:TRFO_21606"/>
<proteinExistence type="predicted"/>
<dbReference type="RefSeq" id="XP_068362683.1">
    <property type="nucleotide sequence ID" value="XM_068502082.1"/>
</dbReference>
<sequence length="155" mass="17853">MIQETSIDAQIKNQTEYLKTIEKQYDDWEIQLEEAEAELFQFQNLIQSVFGAENSINNIIQDLEATYHKISNEVDELEKKYPSKQESSPNGDQNSLQFAKDSQNTVQDVQKIIDQLNQLNLSVDSLQVDTNIKIIQEKMKNITQIMDGQEAINVV</sequence>
<evidence type="ECO:0000313" key="3">
    <source>
        <dbReference type="Proteomes" id="UP000179807"/>
    </source>
</evidence>
<dbReference type="GeneID" id="94836786"/>
<dbReference type="AlphaFoldDB" id="A0A1J4KEC8"/>
<comment type="caution">
    <text evidence="2">The sequence shown here is derived from an EMBL/GenBank/DDBJ whole genome shotgun (WGS) entry which is preliminary data.</text>
</comment>
<evidence type="ECO:0000256" key="1">
    <source>
        <dbReference type="SAM" id="MobiDB-lite"/>
    </source>
</evidence>
<keyword evidence="3" id="KW-1185">Reference proteome</keyword>
<dbReference type="Proteomes" id="UP000179807">
    <property type="component" value="Unassembled WGS sequence"/>
</dbReference>
<feature type="compositionally biased region" description="Polar residues" evidence="1">
    <location>
        <begin position="84"/>
        <end position="97"/>
    </location>
</feature>
<organism evidence="2 3">
    <name type="scientific">Tritrichomonas foetus</name>
    <dbReference type="NCBI Taxonomy" id="1144522"/>
    <lineage>
        <taxon>Eukaryota</taxon>
        <taxon>Metamonada</taxon>
        <taxon>Parabasalia</taxon>
        <taxon>Tritrichomonadida</taxon>
        <taxon>Tritrichomonadidae</taxon>
        <taxon>Tritrichomonas</taxon>
    </lineage>
</organism>
<gene>
    <name evidence="2" type="ORF">TRFO_21606</name>
</gene>
<protein>
    <submittedName>
        <fullName evidence="2">Uncharacterized protein</fullName>
    </submittedName>
</protein>
<feature type="region of interest" description="Disordered" evidence="1">
    <location>
        <begin position="77"/>
        <end position="97"/>
    </location>
</feature>
<name>A0A1J4KEC8_9EUKA</name>
<accession>A0A1J4KEC8</accession>
<dbReference type="EMBL" id="MLAK01000637">
    <property type="protein sequence ID" value="OHT09547.1"/>
    <property type="molecule type" value="Genomic_DNA"/>
</dbReference>
<evidence type="ECO:0000313" key="2">
    <source>
        <dbReference type="EMBL" id="OHT09547.1"/>
    </source>
</evidence>
<reference evidence="2" key="1">
    <citation type="submission" date="2016-10" db="EMBL/GenBank/DDBJ databases">
        <authorList>
            <person name="Benchimol M."/>
            <person name="Almeida L.G."/>
            <person name="Vasconcelos A.T."/>
            <person name="Perreira-Neves A."/>
            <person name="Rosa I.A."/>
            <person name="Tasca T."/>
            <person name="Bogo M.R."/>
            <person name="de Souza W."/>
        </authorList>
    </citation>
    <scope>NUCLEOTIDE SEQUENCE [LARGE SCALE GENOMIC DNA]</scope>
    <source>
        <strain evidence="2">K</strain>
    </source>
</reference>